<feature type="signal peptide" evidence="1">
    <location>
        <begin position="1"/>
        <end position="25"/>
    </location>
</feature>
<dbReference type="Proteomes" id="UP000017973">
    <property type="component" value="Unassembled WGS sequence"/>
</dbReference>
<accession>V6M9S4</accession>
<evidence type="ECO:0000256" key="1">
    <source>
        <dbReference type="SAM" id="SignalP"/>
    </source>
</evidence>
<proteinExistence type="predicted"/>
<sequence>MKRKVLSILSILSLVAAFSAGSSFAKTNNIQERNLEGYNIVQKNQEVTDLNTLYELAKKNSKAKSKHTLVDPKTGEQLAVEEFVTSQTLQIAKNDKGEQIETVAVTKLVVLADTSKTDSDWDSTLGVKATSTIYLDKVKDPRGALHYKLISVNGNWKKDDSTYSLTNRVVEYGAAGWSYFGNTFGQNETKKPTSDTFNYTAPSSWYPSTTDNGAVGVTMTVKLSKGGSSWNFEFVNNM</sequence>
<dbReference type="OrthoDB" id="2835630at2"/>
<name>V6M9S4_9BACL</name>
<gene>
    <name evidence="2" type="ORF">T458_11165</name>
</gene>
<dbReference type="PATRIC" id="fig|1408254.3.peg.2198"/>
<organism evidence="2 3">
    <name type="scientific">Brevibacillus panacihumi W25</name>
    <dbReference type="NCBI Taxonomy" id="1408254"/>
    <lineage>
        <taxon>Bacteria</taxon>
        <taxon>Bacillati</taxon>
        <taxon>Bacillota</taxon>
        <taxon>Bacilli</taxon>
        <taxon>Bacillales</taxon>
        <taxon>Paenibacillaceae</taxon>
        <taxon>Brevibacillus</taxon>
    </lineage>
</organism>
<evidence type="ECO:0000313" key="3">
    <source>
        <dbReference type="Proteomes" id="UP000017973"/>
    </source>
</evidence>
<dbReference type="eggNOG" id="ENOG50334DB">
    <property type="taxonomic scope" value="Bacteria"/>
</dbReference>
<dbReference type="EMBL" id="AYJU01000015">
    <property type="protein sequence ID" value="EST55017.1"/>
    <property type="molecule type" value="Genomic_DNA"/>
</dbReference>
<keyword evidence="1" id="KW-0732">Signal</keyword>
<comment type="caution">
    <text evidence="2">The sequence shown here is derived from an EMBL/GenBank/DDBJ whole genome shotgun (WGS) entry which is preliminary data.</text>
</comment>
<dbReference type="RefSeq" id="WP_023556176.1">
    <property type="nucleotide sequence ID" value="NZ_KI629782.1"/>
</dbReference>
<protein>
    <submittedName>
        <fullName evidence="2">Uncharacterized protein</fullName>
    </submittedName>
</protein>
<keyword evidence="3" id="KW-1185">Reference proteome</keyword>
<evidence type="ECO:0000313" key="2">
    <source>
        <dbReference type="EMBL" id="EST55017.1"/>
    </source>
</evidence>
<dbReference type="HOGENOM" id="CLU_1123709_0_0_9"/>
<feature type="chain" id="PRO_5004749601" evidence="1">
    <location>
        <begin position="26"/>
        <end position="238"/>
    </location>
</feature>
<reference evidence="2 3" key="1">
    <citation type="journal article" date="2014" name="Genome Announc.">
        <title>Draft Genome Sequence of Brevibacillus panacihumi Strain W25, a Halotolerant Hydrocarbon-Degrading Bacterium.</title>
        <authorList>
            <person name="Wang X."/>
            <person name="Jin D."/>
            <person name="Zhou L."/>
            <person name="Wu L."/>
            <person name="An W."/>
            <person name="Chen Y."/>
            <person name="Zhao L."/>
        </authorList>
    </citation>
    <scope>NUCLEOTIDE SEQUENCE [LARGE SCALE GENOMIC DNA]</scope>
    <source>
        <strain evidence="2 3">W25</strain>
    </source>
</reference>
<dbReference type="AlphaFoldDB" id="V6M9S4"/>